<feature type="region of interest" description="Disordered" evidence="1">
    <location>
        <begin position="482"/>
        <end position="510"/>
    </location>
</feature>
<reference evidence="2 3" key="1">
    <citation type="submission" date="2017-11" db="EMBL/GenBank/DDBJ databases">
        <title>De-novo sequencing of pomegranate (Punica granatum L.) genome.</title>
        <authorList>
            <person name="Akparov Z."/>
            <person name="Amiraslanov A."/>
            <person name="Hajiyeva S."/>
            <person name="Abbasov M."/>
            <person name="Kaur K."/>
            <person name="Hamwieh A."/>
            <person name="Solovyev V."/>
            <person name="Salamov A."/>
            <person name="Braich B."/>
            <person name="Kosarev P."/>
            <person name="Mahmoud A."/>
            <person name="Hajiyev E."/>
            <person name="Babayeva S."/>
            <person name="Izzatullayeva V."/>
            <person name="Mammadov A."/>
            <person name="Mammadov A."/>
            <person name="Sharifova S."/>
            <person name="Ojaghi J."/>
            <person name="Eynullazada K."/>
            <person name="Bayramov B."/>
            <person name="Abdulazimova A."/>
            <person name="Shahmuradov I."/>
        </authorList>
    </citation>
    <scope>NUCLEOTIDE SEQUENCE [LARGE SCALE GENOMIC DNA]</scope>
    <source>
        <strain evidence="3">cv. AG2017</strain>
        <tissue evidence="2">Leaf</tissue>
    </source>
</reference>
<feature type="region of interest" description="Disordered" evidence="1">
    <location>
        <begin position="231"/>
        <end position="286"/>
    </location>
</feature>
<feature type="compositionally biased region" description="Basic residues" evidence="1">
    <location>
        <begin position="240"/>
        <end position="249"/>
    </location>
</feature>
<dbReference type="PANTHER" id="PTHR32108">
    <property type="entry name" value="DNA-DIRECTED RNA POLYMERASE SUBUNIT ALPHA"/>
    <property type="match status" value="1"/>
</dbReference>
<name>A0A2I0IMZ5_PUNGR</name>
<evidence type="ECO:0000256" key="1">
    <source>
        <dbReference type="SAM" id="MobiDB-lite"/>
    </source>
</evidence>
<sequence length="865" mass="95610">MPALDLRVVKWQVATHSHVRMNRPAPGLRLEAITPPRHDIMLIWRTLRPVDHAFIRGIIGDVVMFTETPVDWIFLRTAIEFWDPEHADIPAKADRLPFRIQWADSTSTAPARFLQIREIRRQRDASTTQCLYFPEHPTDKERAFSATSAYVARFYPQGSTPPQRSQATPTPRATSTLAPEAESSIQAAMHADLRAVRKERDRLRCELVDSRAEGPYILLEFEVITTGVAPLSDSLTSQNGRRRSSRHLRGSQPAGSGPFSTTSNARSAASDSCRHAPGPNVFRSAPCTGLTDVLRLRRPGQHRGTRGHGQPDGHQHGRVACPTQGTKPSLFKLHTSTKIGADNRSNPWAPPTQAPENIEVPAPPTLHTSMVHPFTSQFPSLSAPTAVPLPPATFLSSKHVLSAPPPISIPAPAMAYTVPPPMFFPASSEPAPTHLQAAELPPYPSLQPHAPQQYSVNLTTTPTTAPTTFLCLHSTNLNRSTIQPHRSHRRRPHSHTITLHPPPLSPLNPGPRCRELLHRCNRILLRRVNRPTTRKADPANNTHRCPLLSLTYIGNSLRGIRFSRYHQVRTSTHLFRISPSTANIIRAHRGTLSTIVGVGFTGHVASPAPFVVDIPAWEPYSDSKVPWTYEGSVGSVEQQFSVMEVTRSGQVYESSAAKDKGKPPAVEDGATPESSHFPPKKVTEEEAEAFMKIVKASEYKVVEQMAKSSAHISLLALLLGSEPPKESPPLGTDRGTSPEGNTPGQDRRDDQVHLLQYHLVLGRRTPVRRMVTLAGVAHCLQFIVDERLITVKGEEDYAIYKETAVPYISVGDDENLSFHSFETISVIRDYGESGPSRADRMIGKENEELDNWTSVPRYSAVIADV</sequence>
<dbReference type="EMBL" id="PGOL01002836">
    <property type="protein sequence ID" value="PKI44736.1"/>
    <property type="molecule type" value="Genomic_DNA"/>
</dbReference>
<feature type="region of interest" description="Disordered" evidence="1">
    <location>
        <begin position="652"/>
        <end position="681"/>
    </location>
</feature>
<feature type="compositionally biased region" description="Pro residues" evidence="1">
    <location>
        <begin position="500"/>
        <end position="509"/>
    </location>
</feature>
<protein>
    <submittedName>
        <fullName evidence="2">Uncharacterized protein</fullName>
    </submittedName>
</protein>
<comment type="caution">
    <text evidence="2">The sequence shown here is derived from an EMBL/GenBank/DDBJ whole genome shotgun (WGS) entry which is preliminary data.</text>
</comment>
<proteinExistence type="predicted"/>
<organism evidence="2 3">
    <name type="scientific">Punica granatum</name>
    <name type="common">Pomegranate</name>
    <dbReference type="NCBI Taxonomy" id="22663"/>
    <lineage>
        <taxon>Eukaryota</taxon>
        <taxon>Viridiplantae</taxon>
        <taxon>Streptophyta</taxon>
        <taxon>Embryophyta</taxon>
        <taxon>Tracheophyta</taxon>
        <taxon>Spermatophyta</taxon>
        <taxon>Magnoliopsida</taxon>
        <taxon>eudicotyledons</taxon>
        <taxon>Gunneridae</taxon>
        <taxon>Pentapetalae</taxon>
        <taxon>rosids</taxon>
        <taxon>malvids</taxon>
        <taxon>Myrtales</taxon>
        <taxon>Lythraceae</taxon>
        <taxon>Punica</taxon>
    </lineage>
</organism>
<evidence type="ECO:0000313" key="2">
    <source>
        <dbReference type="EMBL" id="PKI44736.1"/>
    </source>
</evidence>
<dbReference type="Proteomes" id="UP000233551">
    <property type="component" value="Unassembled WGS sequence"/>
</dbReference>
<feature type="compositionally biased region" description="Polar residues" evidence="1">
    <location>
        <begin position="157"/>
        <end position="177"/>
    </location>
</feature>
<feature type="region of interest" description="Disordered" evidence="1">
    <location>
        <begin position="155"/>
        <end position="183"/>
    </location>
</feature>
<feature type="region of interest" description="Disordered" evidence="1">
    <location>
        <begin position="298"/>
        <end position="327"/>
    </location>
</feature>
<feature type="compositionally biased region" description="Basic residues" evidence="1">
    <location>
        <begin position="485"/>
        <end position="494"/>
    </location>
</feature>
<feature type="region of interest" description="Disordered" evidence="1">
    <location>
        <begin position="723"/>
        <end position="750"/>
    </location>
</feature>
<evidence type="ECO:0000313" key="3">
    <source>
        <dbReference type="Proteomes" id="UP000233551"/>
    </source>
</evidence>
<feature type="compositionally biased region" description="Polar residues" evidence="1">
    <location>
        <begin position="258"/>
        <end position="270"/>
    </location>
</feature>
<dbReference type="PANTHER" id="PTHR32108:SF9">
    <property type="entry name" value="REVERSE TRANSCRIPTASE RNASE H-LIKE DOMAIN-CONTAINING PROTEIN"/>
    <property type="match status" value="1"/>
</dbReference>
<feature type="compositionally biased region" description="Polar residues" evidence="1">
    <location>
        <begin position="734"/>
        <end position="744"/>
    </location>
</feature>
<dbReference type="AlphaFoldDB" id="A0A2I0IMZ5"/>
<gene>
    <name evidence="2" type="ORF">CRG98_034871</name>
</gene>
<keyword evidence="3" id="KW-1185">Reference proteome</keyword>
<accession>A0A2I0IMZ5</accession>